<dbReference type="HOGENOM" id="CLU_211393_0_0_4"/>
<protein>
    <submittedName>
        <fullName evidence="1">Exported protein</fullName>
    </submittedName>
</protein>
<gene>
    <name evidence="1" type="ordered locus">BB0159</name>
</gene>
<organism evidence="1 2">
    <name type="scientific">Bordetella bronchiseptica (strain ATCC BAA-588 / NCTC 13252 / RB50)</name>
    <name type="common">Alcaligenes bronchisepticus</name>
    <dbReference type="NCBI Taxonomy" id="257310"/>
    <lineage>
        <taxon>Bacteria</taxon>
        <taxon>Pseudomonadati</taxon>
        <taxon>Pseudomonadota</taxon>
        <taxon>Betaproteobacteria</taxon>
        <taxon>Burkholderiales</taxon>
        <taxon>Alcaligenaceae</taxon>
        <taxon>Bordetella</taxon>
    </lineage>
</organism>
<evidence type="ECO:0000313" key="2">
    <source>
        <dbReference type="Proteomes" id="UP000001027"/>
    </source>
</evidence>
<evidence type="ECO:0000313" key="1">
    <source>
        <dbReference type="EMBL" id="CAE30660.1"/>
    </source>
</evidence>
<name>A0A0R4J8T7_BORBR</name>
<dbReference type="RefSeq" id="WP_003807124.1">
    <property type="nucleotide sequence ID" value="NC_002927.3"/>
</dbReference>
<sequence length="51" mass="5778">MRILFLLIVAANLWVYALGQGWLGLRPADEGRDAARLNQEMKADQVKVLRP</sequence>
<dbReference type="KEGG" id="bbr:BB0159"/>
<accession>A0A0R4J8T7</accession>
<reference evidence="1 2" key="1">
    <citation type="journal article" date="2003" name="Nat. Genet.">
        <title>Comparative analysis of the genome sequences of Bordetella pertussis, Bordetella parapertussis and Bordetella bronchiseptica.</title>
        <authorList>
            <person name="Parkhill J."/>
            <person name="Sebaihia M."/>
            <person name="Preston A."/>
            <person name="Murphy L.D."/>
            <person name="Thomson N.R."/>
            <person name="Harris D.E."/>
            <person name="Holden M.T.G."/>
            <person name="Churcher C.M."/>
            <person name="Bentley S.D."/>
            <person name="Mungall K.L."/>
            <person name="Cerdeno-Tarraga A.-M."/>
            <person name="Temple L."/>
            <person name="James K.D."/>
            <person name="Harris B."/>
            <person name="Quail M.A."/>
            <person name="Achtman M."/>
            <person name="Atkin R."/>
            <person name="Baker S."/>
            <person name="Basham D."/>
            <person name="Bason N."/>
            <person name="Cherevach I."/>
            <person name="Chillingworth T."/>
            <person name="Collins M."/>
            <person name="Cronin A."/>
            <person name="Davis P."/>
            <person name="Doggett J."/>
            <person name="Feltwell T."/>
            <person name="Goble A."/>
            <person name="Hamlin N."/>
            <person name="Hauser H."/>
            <person name="Holroyd S."/>
            <person name="Jagels K."/>
            <person name="Leather S."/>
            <person name="Moule S."/>
            <person name="Norberczak H."/>
            <person name="O'Neil S."/>
            <person name="Ormond D."/>
            <person name="Price C."/>
            <person name="Rabbinowitsch E."/>
            <person name="Rutter S."/>
            <person name="Sanders M."/>
            <person name="Saunders D."/>
            <person name="Seeger K."/>
            <person name="Sharp S."/>
            <person name="Simmonds M."/>
            <person name="Skelton J."/>
            <person name="Squares R."/>
            <person name="Squares S."/>
            <person name="Stevens K."/>
            <person name="Unwin L."/>
            <person name="Whitehead S."/>
            <person name="Barrell B.G."/>
            <person name="Maskell D.J."/>
        </authorList>
    </citation>
    <scope>NUCLEOTIDE SEQUENCE [LARGE SCALE GENOMIC DNA]</scope>
    <source>
        <strain evidence="1 2">ATCC BAA-588 / NCTC 13252 / RB50</strain>
    </source>
</reference>
<dbReference type="Proteomes" id="UP000001027">
    <property type="component" value="Chromosome"/>
</dbReference>
<proteinExistence type="predicted"/>
<dbReference type="GeneID" id="69603646"/>
<dbReference type="EMBL" id="BX640437">
    <property type="protein sequence ID" value="CAE30660.1"/>
    <property type="molecule type" value="Genomic_DNA"/>
</dbReference>
<dbReference type="AlphaFoldDB" id="A0A0R4J8T7"/>